<gene>
    <name evidence="2" type="ORF">DSM5745_10211</name>
</gene>
<evidence type="ECO:0000313" key="2">
    <source>
        <dbReference type="EMBL" id="RDW63100.1"/>
    </source>
</evidence>
<name>A0A3D8QN71_9EURO</name>
<reference evidence="2 3" key="1">
    <citation type="journal article" date="2018" name="IMA Fungus">
        <title>IMA Genome-F 9: Draft genome sequence of Annulohypoxylon stygium, Aspergillus mulundensis, Berkeleyomyces basicola (syn. Thielaviopsis basicola), Ceratocystis smalleyi, two Cercospora beticola strains, Coleophoma cylindrospora, Fusarium fracticaudum, Phialophora cf. hyalina, and Morchella septimelata.</title>
        <authorList>
            <person name="Wingfield B.D."/>
            <person name="Bills G.F."/>
            <person name="Dong Y."/>
            <person name="Huang W."/>
            <person name="Nel W.J."/>
            <person name="Swalarsk-Parry B.S."/>
            <person name="Vaghefi N."/>
            <person name="Wilken P.M."/>
            <person name="An Z."/>
            <person name="de Beer Z.W."/>
            <person name="De Vos L."/>
            <person name="Chen L."/>
            <person name="Duong T.A."/>
            <person name="Gao Y."/>
            <person name="Hammerbacher A."/>
            <person name="Kikkert J.R."/>
            <person name="Li Y."/>
            <person name="Li H."/>
            <person name="Li K."/>
            <person name="Li Q."/>
            <person name="Liu X."/>
            <person name="Ma X."/>
            <person name="Naidoo K."/>
            <person name="Pethybridge S.J."/>
            <person name="Sun J."/>
            <person name="Steenkamp E.T."/>
            <person name="van der Nest M.A."/>
            <person name="van Wyk S."/>
            <person name="Wingfield M.J."/>
            <person name="Xiong C."/>
            <person name="Yue Q."/>
            <person name="Zhang X."/>
        </authorList>
    </citation>
    <scope>NUCLEOTIDE SEQUENCE [LARGE SCALE GENOMIC DNA]</scope>
    <source>
        <strain evidence="2 3">DSM 5745</strain>
    </source>
</reference>
<evidence type="ECO:0000256" key="1">
    <source>
        <dbReference type="SAM" id="MobiDB-lite"/>
    </source>
</evidence>
<feature type="compositionally biased region" description="Basic and acidic residues" evidence="1">
    <location>
        <begin position="29"/>
        <end position="43"/>
    </location>
</feature>
<dbReference type="EMBL" id="PVWQ01000015">
    <property type="protein sequence ID" value="RDW63100.1"/>
    <property type="molecule type" value="Genomic_DNA"/>
</dbReference>
<dbReference type="AlphaFoldDB" id="A0A3D8QN71"/>
<organism evidence="2 3">
    <name type="scientific">Aspergillus mulundensis</name>
    <dbReference type="NCBI Taxonomy" id="1810919"/>
    <lineage>
        <taxon>Eukaryota</taxon>
        <taxon>Fungi</taxon>
        <taxon>Dikarya</taxon>
        <taxon>Ascomycota</taxon>
        <taxon>Pezizomycotina</taxon>
        <taxon>Eurotiomycetes</taxon>
        <taxon>Eurotiomycetidae</taxon>
        <taxon>Eurotiales</taxon>
        <taxon>Aspergillaceae</taxon>
        <taxon>Aspergillus</taxon>
        <taxon>Aspergillus subgen. Nidulantes</taxon>
    </lineage>
</organism>
<keyword evidence="3" id="KW-1185">Reference proteome</keyword>
<protein>
    <submittedName>
        <fullName evidence="2">Uncharacterized protein</fullName>
    </submittedName>
</protein>
<accession>A0A3D8QN71</accession>
<feature type="region of interest" description="Disordered" evidence="1">
    <location>
        <begin position="1"/>
        <end position="53"/>
    </location>
</feature>
<proteinExistence type="predicted"/>
<dbReference type="RefSeq" id="XP_026599289.1">
    <property type="nucleotide sequence ID" value="XM_026752227.1"/>
</dbReference>
<evidence type="ECO:0000313" key="3">
    <source>
        <dbReference type="Proteomes" id="UP000256690"/>
    </source>
</evidence>
<comment type="caution">
    <text evidence="2">The sequence shown here is derived from an EMBL/GenBank/DDBJ whole genome shotgun (WGS) entry which is preliminary data.</text>
</comment>
<dbReference type="Proteomes" id="UP000256690">
    <property type="component" value="Unassembled WGS sequence"/>
</dbReference>
<dbReference type="GeneID" id="38120581"/>
<sequence>MDRDSRVELEPQAIQIQPFQPRRAGATPKEAHRELDRVSHEDTGQPFRLDSPKTLEQGIAITSVAALSPELEMNDPGMEEFLWELSEELVGGFEPPEA</sequence>